<comment type="caution">
    <text evidence="2">The sequence shown here is derived from an EMBL/GenBank/DDBJ whole genome shotgun (WGS) entry which is preliminary data.</text>
</comment>
<evidence type="ECO:0000313" key="3">
    <source>
        <dbReference type="Proteomes" id="UP000284842"/>
    </source>
</evidence>
<accession>A0A409YJP6</accession>
<dbReference type="AlphaFoldDB" id="A0A409YJP6"/>
<evidence type="ECO:0000256" key="1">
    <source>
        <dbReference type="SAM" id="MobiDB-lite"/>
    </source>
</evidence>
<dbReference type="EMBL" id="NHTK01001090">
    <property type="protein sequence ID" value="PPR03232.1"/>
    <property type="molecule type" value="Genomic_DNA"/>
</dbReference>
<feature type="region of interest" description="Disordered" evidence="1">
    <location>
        <begin position="109"/>
        <end position="156"/>
    </location>
</feature>
<name>A0A409YJP6_9AGAR</name>
<evidence type="ECO:0000313" key="2">
    <source>
        <dbReference type="EMBL" id="PPR03232.1"/>
    </source>
</evidence>
<feature type="compositionally biased region" description="Low complexity" evidence="1">
    <location>
        <begin position="143"/>
        <end position="153"/>
    </location>
</feature>
<sequence>MLLATGGRGLGDNANANDSDSDSECSPTCKWITHAYVTIPERHMIITDHFYSLKEEPQVSVIIHELAHLSLGCYDWFERRVKRVEGSVSTYGLKSVMVKVEWIGRADPHCSNDNDIDDDDDDDMMSNLSSDESQDGDGEENMSTSTSSSSSTSGHNDDDDLKMILCGYEWHKDFQYMITHVPEITIQNADSYAKAALMAMKAWKAIWKECMTEDFN</sequence>
<protein>
    <submittedName>
        <fullName evidence="2">Uncharacterized protein</fullName>
    </submittedName>
</protein>
<organism evidence="2 3">
    <name type="scientific">Panaeolus cyanescens</name>
    <dbReference type="NCBI Taxonomy" id="181874"/>
    <lineage>
        <taxon>Eukaryota</taxon>
        <taxon>Fungi</taxon>
        <taxon>Dikarya</taxon>
        <taxon>Basidiomycota</taxon>
        <taxon>Agaricomycotina</taxon>
        <taxon>Agaricomycetes</taxon>
        <taxon>Agaricomycetidae</taxon>
        <taxon>Agaricales</taxon>
        <taxon>Agaricineae</taxon>
        <taxon>Galeropsidaceae</taxon>
        <taxon>Panaeolus</taxon>
    </lineage>
</organism>
<gene>
    <name evidence="2" type="ORF">CVT24_012751</name>
</gene>
<reference evidence="2 3" key="1">
    <citation type="journal article" date="2018" name="Evol. Lett.">
        <title>Horizontal gene cluster transfer increased hallucinogenic mushroom diversity.</title>
        <authorList>
            <person name="Reynolds H.T."/>
            <person name="Vijayakumar V."/>
            <person name="Gluck-Thaler E."/>
            <person name="Korotkin H.B."/>
            <person name="Matheny P.B."/>
            <person name="Slot J.C."/>
        </authorList>
    </citation>
    <scope>NUCLEOTIDE SEQUENCE [LARGE SCALE GENOMIC DNA]</scope>
    <source>
        <strain evidence="2 3">2629</strain>
    </source>
</reference>
<proteinExistence type="predicted"/>
<feature type="compositionally biased region" description="Acidic residues" evidence="1">
    <location>
        <begin position="114"/>
        <end position="124"/>
    </location>
</feature>
<dbReference type="Proteomes" id="UP000284842">
    <property type="component" value="Unassembled WGS sequence"/>
</dbReference>
<dbReference type="InParanoid" id="A0A409YJP6"/>
<keyword evidence="3" id="KW-1185">Reference proteome</keyword>